<evidence type="ECO:0000259" key="7">
    <source>
        <dbReference type="PROSITE" id="PS51296"/>
    </source>
</evidence>
<dbReference type="GO" id="GO:0046872">
    <property type="term" value="F:metal ion binding"/>
    <property type="evidence" value="ECO:0007669"/>
    <property type="project" value="UniProtKB-KW"/>
</dbReference>
<proteinExistence type="predicted"/>
<dbReference type="InterPro" id="IPR012748">
    <property type="entry name" value="Rieske-like_NirD"/>
</dbReference>
<gene>
    <name evidence="8" type="ORF">RC74_01505</name>
</gene>
<keyword evidence="8" id="KW-0808">Transferase</keyword>
<evidence type="ECO:0000256" key="3">
    <source>
        <dbReference type="ARBA" id="ARBA00023002"/>
    </source>
</evidence>
<dbReference type="InterPro" id="IPR017941">
    <property type="entry name" value="Rieske_2Fe-2S"/>
</dbReference>
<reference evidence="8 9" key="1">
    <citation type="submission" date="2016-02" db="EMBL/GenBank/DDBJ databases">
        <title>Complete genome sequence of Halocynthiibacter arcticus PAMC 20958t from arctic marine sediment.</title>
        <authorList>
            <person name="Lee Y.M."/>
            <person name="Baek K."/>
            <person name="Lee H.K."/>
            <person name="Shin S.C."/>
        </authorList>
    </citation>
    <scope>NUCLEOTIDE SEQUENCE [LARGE SCALE GENOMIC DNA]</scope>
    <source>
        <strain evidence="8">PAMC 20958</strain>
    </source>
</reference>
<evidence type="ECO:0000256" key="6">
    <source>
        <dbReference type="ARBA" id="ARBA00023063"/>
    </source>
</evidence>
<evidence type="ECO:0000256" key="2">
    <source>
        <dbReference type="ARBA" id="ARBA00022723"/>
    </source>
</evidence>
<accession>A0A126UW71</accession>
<dbReference type="GO" id="GO:0008168">
    <property type="term" value="F:methyltransferase activity"/>
    <property type="evidence" value="ECO:0007669"/>
    <property type="project" value="UniProtKB-KW"/>
</dbReference>
<dbReference type="GO" id="GO:0008942">
    <property type="term" value="F:nitrite reductase [NAD(P)H] activity"/>
    <property type="evidence" value="ECO:0007669"/>
    <property type="project" value="InterPro"/>
</dbReference>
<sequence length="112" mass="11913">MTQFIDIGATTDIPVRGARIVRTLHGDIALFHTASGAIYAVDEYLEGKAGPLSNGIQHDEKVTDPMRNWIFDLATGEAQGADEGCVGTYEVKVEKGRVLLAVSAVLAQVAAE</sequence>
<dbReference type="Pfam" id="PF13806">
    <property type="entry name" value="Rieske_2"/>
    <property type="match status" value="1"/>
</dbReference>
<evidence type="ECO:0000256" key="1">
    <source>
        <dbReference type="ARBA" id="ARBA00022714"/>
    </source>
</evidence>
<keyword evidence="2" id="KW-0479">Metal-binding</keyword>
<dbReference type="Gene3D" id="2.102.10.10">
    <property type="entry name" value="Rieske [2Fe-2S] iron-sulphur domain"/>
    <property type="match status" value="1"/>
</dbReference>
<evidence type="ECO:0000313" key="8">
    <source>
        <dbReference type="EMBL" id="AML50127.1"/>
    </source>
</evidence>
<dbReference type="PROSITE" id="PS51296">
    <property type="entry name" value="RIESKE"/>
    <property type="match status" value="1"/>
</dbReference>
<keyword evidence="8" id="KW-0489">Methyltransferase</keyword>
<dbReference type="SUPFAM" id="SSF50022">
    <property type="entry name" value="ISP domain"/>
    <property type="match status" value="1"/>
</dbReference>
<organism evidence="8 9">
    <name type="scientific">Falsihalocynthiibacter arcticus</name>
    <dbReference type="NCBI Taxonomy" id="1579316"/>
    <lineage>
        <taxon>Bacteria</taxon>
        <taxon>Pseudomonadati</taxon>
        <taxon>Pseudomonadota</taxon>
        <taxon>Alphaproteobacteria</taxon>
        <taxon>Rhodobacterales</taxon>
        <taxon>Roseobacteraceae</taxon>
        <taxon>Falsihalocynthiibacter</taxon>
    </lineage>
</organism>
<evidence type="ECO:0000313" key="9">
    <source>
        <dbReference type="Proteomes" id="UP000070371"/>
    </source>
</evidence>
<name>A0A126UW71_9RHOB</name>
<keyword evidence="4" id="KW-0408">Iron</keyword>
<dbReference type="STRING" id="1579316.RC74_01505"/>
<feature type="domain" description="Rieske" evidence="7">
    <location>
        <begin position="5"/>
        <end position="100"/>
    </location>
</feature>
<dbReference type="InterPro" id="IPR036922">
    <property type="entry name" value="Rieske_2Fe-2S_sf"/>
</dbReference>
<dbReference type="OrthoDB" id="9794175at2"/>
<dbReference type="Proteomes" id="UP000070371">
    <property type="component" value="Chromosome"/>
</dbReference>
<keyword evidence="1" id="KW-0001">2Fe-2S</keyword>
<dbReference type="EMBL" id="CP014327">
    <property type="protein sequence ID" value="AML50127.1"/>
    <property type="molecule type" value="Genomic_DNA"/>
</dbReference>
<dbReference type="RefSeq" id="WP_039004454.1">
    <property type="nucleotide sequence ID" value="NZ_CP014327.1"/>
</dbReference>
<keyword evidence="5" id="KW-0411">Iron-sulfur</keyword>
<evidence type="ECO:0000256" key="5">
    <source>
        <dbReference type="ARBA" id="ARBA00023014"/>
    </source>
</evidence>
<dbReference type="GO" id="GO:0042128">
    <property type="term" value="P:nitrate assimilation"/>
    <property type="evidence" value="ECO:0007669"/>
    <property type="project" value="UniProtKB-KW"/>
</dbReference>
<dbReference type="CDD" id="cd03530">
    <property type="entry name" value="Rieske_NirD_small_Bacillus"/>
    <property type="match status" value="1"/>
</dbReference>
<dbReference type="AlphaFoldDB" id="A0A126UW71"/>
<keyword evidence="9" id="KW-1185">Reference proteome</keyword>
<dbReference type="GO" id="GO:0032259">
    <property type="term" value="P:methylation"/>
    <property type="evidence" value="ECO:0007669"/>
    <property type="project" value="UniProtKB-KW"/>
</dbReference>
<dbReference type="GO" id="GO:0051537">
    <property type="term" value="F:2 iron, 2 sulfur cluster binding"/>
    <property type="evidence" value="ECO:0007669"/>
    <property type="project" value="UniProtKB-KW"/>
</dbReference>
<protein>
    <submittedName>
        <fullName evidence="8">tRNA-(Guanine-N1)-methyltransferase</fullName>
    </submittedName>
</protein>
<dbReference type="KEGG" id="hat:RC74_01505"/>
<keyword evidence="3" id="KW-0560">Oxidoreductase</keyword>
<keyword evidence="6" id="KW-0534">Nitrate assimilation</keyword>
<evidence type="ECO:0000256" key="4">
    <source>
        <dbReference type="ARBA" id="ARBA00023004"/>
    </source>
</evidence>